<dbReference type="Pfam" id="PF01380">
    <property type="entry name" value="SIS"/>
    <property type="match status" value="1"/>
</dbReference>
<dbReference type="Gene3D" id="3.40.50.10490">
    <property type="entry name" value="Glucose-6-phosphate isomerase like protein, domain 1"/>
    <property type="match status" value="1"/>
</dbReference>
<feature type="domain" description="SIS" evidence="1">
    <location>
        <begin position="31"/>
        <end position="173"/>
    </location>
</feature>
<sequence length="197" mass="22141">MIRYFEKQLKEFEHSVHSLDGQILDRWVREAVEVLKRDNKIVVSGLGKNVPICEKFVGSMVSIGLDACFLHTNSAIHGDMGVVKAGDMVILLSKSGETEESILLTRLLKKRKVNMWLLTFSGESTLTKEIENSVIVELEHEGDLWNIMPNNSTTLNLIILQGLAMQIADMLGLDIESFRQNHPGGYIGKTLYENVIK</sequence>
<evidence type="ECO:0000313" key="3">
    <source>
        <dbReference type="Proteomes" id="UP000460412"/>
    </source>
</evidence>
<dbReference type="GO" id="GO:0097367">
    <property type="term" value="F:carbohydrate derivative binding"/>
    <property type="evidence" value="ECO:0007669"/>
    <property type="project" value="InterPro"/>
</dbReference>
<dbReference type="SUPFAM" id="SSF53697">
    <property type="entry name" value="SIS domain"/>
    <property type="match status" value="1"/>
</dbReference>
<comment type="caution">
    <text evidence="2">The sequence shown here is derived from an EMBL/GenBank/DDBJ whole genome shotgun (WGS) entry which is preliminary data.</text>
</comment>
<proteinExistence type="predicted"/>
<accession>A0A7X3MJM6</accession>
<dbReference type="PROSITE" id="PS51464">
    <property type="entry name" value="SIS"/>
    <property type="match status" value="1"/>
</dbReference>
<dbReference type="GO" id="GO:1901135">
    <property type="term" value="P:carbohydrate derivative metabolic process"/>
    <property type="evidence" value="ECO:0007669"/>
    <property type="project" value="InterPro"/>
</dbReference>
<gene>
    <name evidence="2" type="ORF">GN277_20605</name>
</gene>
<name>A0A7X3MJM6_9FIRM</name>
<dbReference type="PANTHER" id="PTHR38418:SF2">
    <property type="entry name" value="SUGAR ISOMERASE, KPSF_GUTQ (AFU_ORTHOLOGUE AFUA_6G08860)"/>
    <property type="match status" value="1"/>
</dbReference>
<dbReference type="EMBL" id="WUQX01000001">
    <property type="protein sequence ID" value="MXP77663.1"/>
    <property type="molecule type" value="Genomic_DNA"/>
</dbReference>
<dbReference type="AlphaFoldDB" id="A0A7X3MJM6"/>
<evidence type="ECO:0000313" key="2">
    <source>
        <dbReference type="EMBL" id="MXP77663.1"/>
    </source>
</evidence>
<evidence type="ECO:0000259" key="1">
    <source>
        <dbReference type="PROSITE" id="PS51464"/>
    </source>
</evidence>
<reference evidence="2 3" key="1">
    <citation type="submission" date="2019-12" db="EMBL/GenBank/DDBJ databases">
        <title>Sporaefaciens musculi gen. nov., sp. nov., a novel bacterium isolated from the caecum of an obese mouse.</title>
        <authorList>
            <person name="Rasmussen T.S."/>
            <person name="Streidl T."/>
            <person name="Hitch T.C.A."/>
            <person name="Wortmann E."/>
            <person name="Deptula P."/>
            <person name="Hansen M."/>
            <person name="Nielsen D.S."/>
            <person name="Clavel T."/>
            <person name="Vogensen F.K."/>
        </authorList>
    </citation>
    <scope>NUCLEOTIDE SEQUENCE [LARGE SCALE GENOMIC DNA]</scope>
    <source>
        <strain evidence="2 3">WCA-9-b2</strain>
    </source>
</reference>
<protein>
    <submittedName>
        <fullName evidence="2">SIS domain-containing protein</fullName>
    </submittedName>
</protein>
<organism evidence="2 3">
    <name type="scientific">Sporofaciens musculi</name>
    <dbReference type="NCBI Taxonomy" id="2681861"/>
    <lineage>
        <taxon>Bacteria</taxon>
        <taxon>Bacillati</taxon>
        <taxon>Bacillota</taxon>
        <taxon>Clostridia</taxon>
        <taxon>Lachnospirales</taxon>
        <taxon>Lachnospiraceae</taxon>
        <taxon>Sporofaciens</taxon>
    </lineage>
</organism>
<dbReference type="Proteomes" id="UP000460412">
    <property type="component" value="Unassembled WGS sequence"/>
</dbReference>
<keyword evidence="3" id="KW-1185">Reference proteome</keyword>
<dbReference type="RefSeq" id="WP_159753152.1">
    <property type="nucleotide sequence ID" value="NZ_CASZNZ010000041.1"/>
</dbReference>
<dbReference type="InterPro" id="IPR046348">
    <property type="entry name" value="SIS_dom_sf"/>
</dbReference>
<dbReference type="InterPro" id="IPR001347">
    <property type="entry name" value="SIS_dom"/>
</dbReference>
<dbReference type="PANTHER" id="PTHR38418">
    <property type="entry name" value="SUGAR ISOMERASE, KPSF/GUTQ (AFU_ORTHOLOGUE AFUA_6G08860)"/>
    <property type="match status" value="1"/>
</dbReference>